<evidence type="ECO:0000256" key="6">
    <source>
        <dbReference type="ARBA" id="ARBA00023136"/>
    </source>
</evidence>
<evidence type="ECO:0000259" key="8">
    <source>
        <dbReference type="PROSITE" id="PS50928"/>
    </source>
</evidence>
<dbReference type="InterPro" id="IPR000515">
    <property type="entry name" value="MetI-like"/>
</dbReference>
<evidence type="ECO:0000256" key="3">
    <source>
        <dbReference type="ARBA" id="ARBA00022475"/>
    </source>
</evidence>
<keyword evidence="6 7" id="KW-0472">Membrane</keyword>
<comment type="subcellular location">
    <subcellularLocation>
        <location evidence="1">Cell membrane</location>
        <topology evidence="1">Multi-pass membrane protein</topology>
    </subcellularLocation>
</comment>
<organism evidence="9">
    <name type="scientific">marine metagenome</name>
    <dbReference type="NCBI Taxonomy" id="408172"/>
    <lineage>
        <taxon>unclassified sequences</taxon>
        <taxon>metagenomes</taxon>
        <taxon>ecological metagenomes</taxon>
    </lineage>
</organism>
<dbReference type="SUPFAM" id="SSF161098">
    <property type="entry name" value="MetI-like"/>
    <property type="match status" value="1"/>
</dbReference>
<keyword evidence="3" id="KW-1003">Cell membrane</keyword>
<feature type="transmembrane region" description="Helical" evidence="7">
    <location>
        <begin position="216"/>
        <end position="237"/>
    </location>
</feature>
<feature type="transmembrane region" description="Helical" evidence="7">
    <location>
        <begin position="156"/>
        <end position="178"/>
    </location>
</feature>
<evidence type="ECO:0000256" key="2">
    <source>
        <dbReference type="ARBA" id="ARBA00022448"/>
    </source>
</evidence>
<protein>
    <recommendedName>
        <fullName evidence="8">ABC transmembrane type-1 domain-containing protein</fullName>
    </recommendedName>
</protein>
<gene>
    <name evidence="9" type="ORF">METZ01_LOCUS217950</name>
</gene>
<feature type="transmembrane region" description="Helical" evidence="7">
    <location>
        <begin position="79"/>
        <end position="101"/>
    </location>
</feature>
<feature type="transmembrane region" description="Helical" evidence="7">
    <location>
        <begin position="43"/>
        <end position="67"/>
    </location>
</feature>
<keyword evidence="2" id="KW-0813">Transport</keyword>
<evidence type="ECO:0000256" key="4">
    <source>
        <dbReference type="ARBA" id="ARBA00022692"/>
    </source>
</evidence>
<proteinExistence type="predicted"/>
<sequence>MVWLGYTAFKSTSELFASAWALPVEWKLDNFVEAWNEAQIGDFFWNSIFVTISTLLLQLFLGAMASYSLAKYRFPGQNLLYYGFLAGLMFPIFLGLVPLFFLVKHLGLLDTHLGIILVYAAFGIPFTVFVLTAFFRTIPTTIMDAGIMDGCGHFSLFLRVMLPLAKPGLTTVGIFTFISIWNEYILALVLLSSSHLRTLPLGIAVLQFVQFYEVDFGALFAGLVIVMLPTLICYIVLQDQITKGITVGAVKG</sequence>
<name>A0A382FPP3_9ZZZZ</name>
<feature type="transmembrane region" description="Helical" evidence="7">
    <location>
        <begin position="113"/>
        <end position="135"/>
    </location>
</feature>
<dbReference type="AlphaFoldDB" id="A0A382FPP3"/>
<dbReference type="GO" id="GO:0055085">
    <property type="term" value="P:transmembrane transport"/>
    <property type="evidence" value="ECO:0007669"/>
    <property type="project" value="InterPro"/>
</dbReference>
<dbReference type="EMBL" id="UINC01051215">
    <property type="protein sequence ID" value="SVB65096.1"/>
    <property type="molecule type" value="Genomic_DNA"/>
</dbReference>
<evidence type="ECO:0000256" key="1">
    <source>
        <dbReference type="ARBA" id="ARBA00004651"/>
    </source>
</evidence>
<dbReference type="CDD" id="cd06261">
    <property type="entry name" value="TM_PBP2"/>
    <property type="match status" value="1"/>
</dbReference>
<evidence type="ECO:0000256" key="5">
    <source>
        <dbReference type="ARBA" id="ARBA00022989"/>
    </source>
</evidence>
<reference evidence="9" key="1">
    <citation type="submission" date="2018-05" db="EMBL/GenBank/DDBJ databases">
        <authorList>
            <person name="Lanie J.A."/>
            <person name="Ng W.-L."/>
            <person name="Kazmierczak K.M."/>
            <person name="Andrzejewski T.M."/>
            <person name="Davidsen T.M."/>
            <person name="Wayne K.J."/>
            <person name="Tettelin H."/>
            <person name="Glass J.I."/>
            <person name="Rusch D."/>
            <person name="Podicherti R."/>
            <person name="Tsui H.-C.T."/>
            <person name="Winkler M.E."/>
        </authorList>
    </citation>
    <scope>NUCLEOTIDE SEQUENCE</scope>
</reference>
<evidence type="ECO:0000313" key="9">
    <source>
        <dbReference type="EMBL" id="SVB65096.1"/>
    </source>
</evidence>
<accession>A0A382FPP3</accession>
<evidence type="ECO:0000256" key="7">
    <source>
        <dbReference type="SAM" id="Phobius"/>
    </source>
</evidence>
<dbReference type="InterPro" id="IPR035906">
    <property type="entry name" value="MetI-like_sf"/>
</dbReference>
<keyword evidence="5 7" id="KW-1133">Transmembrane helix</keyword>
<dbReference type="PROSITE" id="PS50928">
    <property type="entry name" value="ABC_TM1"/>
    <property type="match status" value="1"/>
</dbReference>
<dbReference type="PANTHER" id="PTHR43744:SF8">
    <property type="entry name" value="SN-GLYCEROL-3-PHOSPHATE TRANSPORT SYSTEM PERMEASE PROTEIN UGPE"/>
    <property type="match status" value="1"/>
</dbReference>
<dbReference type="PANTHER" id="PTHR43744">
    <property type="entry name" value="ABC TRANSPORTER PERMEASE PROTEIN MG189-RELATED-RELATED"/>
    <property type="match status" value="1"/>
</dbReference>
<dbReference type="Gene3D" id="1.10.3720.10">
    <property type="entry name" value="MetI-like"/>
    <property type="match status" value="1"/>
</dbReference>
<dbReference type="GO" id="GO:0005886">
    <property type="term" value="C:plasma membrane"/>
    <property type="evidence" value="ECO:0007669"/>
    <property type="project" value="UniProtKB-SubCell"/>
</dbReference>
<feature type="domain" description="ABC transmembrane type-1" evidence="8">
    <location>
        <begin position="44"/>
        <end position="237"/>
    </location>
</feature>
<keyword evidence="4 7" id="KW-0812">Transmembrane</keyword>
<dbReference type="Pfam" id="PF00528">
    <property type="entry name" value="BPD_transp_1"/>
    <property type="match status" value="1"/>
</dbReference>